<organism evidence="1 2">
    <name type="scientific">Populus alba x Populus x berolinensis</name>
    <dbReference type="NCBI Taxonomy" id="444605"/>
    <lineage>
        <taxon>Eukaryota</taxon>
        <taxon>Viridiplantae</taxon>
        <taxon>Streptophyta</taxon>
        <taxon>Embryophyta</taxon>
        <taxon>Tracheophyta</taxon>
        <taxon>Spermatophyta</taxon>
        <taxon>Magnoliopsida</taxon>
        <taxon>eudicotyledons</taxon>
        <taxon>Gunneridae</taxon>
        <taxon>Pentapetalae</taxon>
        <taxon>rosids</taxon>
        <taxon>fabids</taxon>
        <taxon>Malpighiales</taxon>
        <taxon>Salicaceae</taxon>
        <taxon>Saliceae</taxon>
        <taxon>Populus</taxon>
    </lineage>
</organism>
<keyword evidence="2" id="KW-1185">Reference proteome</keyword>
<accession>A0AAD6QAA7</accession>
<reference evidence="1" key="1">
    <citation type="journal article" date="2023" name="Mol. Ecol. Resour.">
        <title>Chromosome-level genome assembly of a triploid poplar Populus alba 'Berolinensis'.</title>
        <authorList>
            <person name="Chen S."/>
            <person name="Yu Y."/>
            <person name="Wang X."/>
            <person name="Wang S."/>
            <person name="Zhang T."/>
            <person name="Zhou Y."/>
            <person name="He R."/>
            <person name="Meng N."/>
            <person name="Wang Y."/>
            <person name="Liu W."/>
            <person name="Liu Z."/>
            <person name="Liu J."/>
            <person name="Guo Q."/>
            <person name="Huang H."/>
            <person name="Sederoff R.R."/>
            <person name="Wang G."/>
            <person name="Qu G."/>
            <person name="Chen S."/>
        </authorList>
    </citation>
    <scope>NUCLEOTIDE SEQUENCE</scope>
    <source>
        <strain evidence="1">SC-2020</strain>
    </source>
</reference>
<comment type="caution">
    <text evidence="1">The sequence shown here is derived from an EMBL/GenBank/DDBJ whole genome shotgun (WGS) entry which is preliminary data.</text>
</comment>
<sequence length="59" mass="6724">MASFGSLKPAIFEREEIKQFLLFTGNINLIFEASTPAIATINFERLRLVRSEKDDMDTS</sequence>
<evidence type="ECO:0000313" key="1">
    <source>
        <dbReference type="EMBL" id="KAJ6984831.1"/>
    </source>
</evidence>
<name>A0AAD6QAA7_9ROSI</name>
<dbReference type="Proteomes" id="UP001164929">
    <property type="component" value="Chromosome 9"/>
</dbReference>
<gene>
    <name evidence="1" type="ORF">NC653_022966</name>
</gene>
<protein>
    <submittedName>
        <fullName evidence="1">Uncharacterized protein</fullName>
    </submittedName>
</protein>
<evidence type="ECO:0000313" key="2">
    <source>
        <dbReference type="Proteomes" id="UP001164929"/>
    </source>
</evidence>
<dbReference type="AlphaFoldDB" id="A0AAD6QAA7"/>
<dbReference type="EMBL" id="JAQIZT010000009">
    <property type="protein sequence ID" value="KAJ6984831.1"/>
    <property type="molecule type" value="Genomic_DNA"/>
</dbReference>
<proteinExistence type="predicted"/>